<name>A0A0E9VRF3_ANGAN</name>
<dbReference type="EMBL" id="GBXM01027868">
    <property type="protein sequence ID" value="JAH80709.1"/>
    <property type="molecule type" value="Transcribed_RNA"/>
</dbReference>
<dbReference type="AlphaFoldDB" id="A0A0E9VRF3"/>
<proteinExistence type="predicted"/>
<sequence>MYKTHFSSDTIFSWTNSAYHLPLPVLAFPMSPLAVAGLKDYRKLLSSVLIHLLRPIDLSFCQIPQPHQHVKHIPQLLHTTFIFKTIPYL</sequence>
<organism evidence="1">
    <name type="scientific">Anguilla anguilla</name>
    <name type="common">European freshwater eel</name>
    <name type="synonym">Muraena anguilla</name>
    <dbReference type="NCBI Taxonomy" id="7936"/>
    <lineage>
        <taxon>Eukaryota</taxon>
        <taxon>Metazoa</taxon>
        <taxon>Chordata</taxon>
        <taxon>Craniata</taxon>
        <taxon>Vertebrata</taxon>
        <taxon>Euteleostomi</taxon>
        <taxon>Actinopterygii</taxon>
        <taxon>Neopterygii</taxon>
        <taxon>Teleostei</taxon>
        <taxon>Anguilliformes</taxon>
        <taxon>Anguillidae</taxon>
        <taxon>Anguilla</taxon>
    </lineage>
</organism>
<reference evidence="1" key="2">
    <citation type="journal article" date="2015" name="Fish Shellfish Immunol.">
        <title>Early steps in the European eel (Anguilla anguilla)-Vibrio vulnificus interaction in the gills: Role of the RtxA13 toxin.</title>
        <authorList>
            <person name="Callol A."/>
            <person name="Pajuelo D."/>
            <person name="Ebbesson L."/>
            <person name="Teles M."/>
            <person name="MacKenzie S."/>
            <person name="Amaro C."/>
        </authorList>
    </citation>
    <scope>NUCLEOTIDE SEQUENCE</scope>
</reference>
<reference evidence="1" key="1">
    <citation type="submission" date="2014-11" db="EMBL/GenBank/DDBJ databases">
        <authorList>
            <person name="Amaro Gonzalez C."/>
        </authorList>
    </citation>
    <scope>NUCLEOTIDE SEQUENCE</scope>
</reference>
<protein>
    <submittedName>
        <fullName evidence="1">Uncharacterized protein</fullName>
    </submittedName>
</protein>
<accession>A0A0E9VRF3</accession>
<evidence type="ECO:0000313" key="1">
    <source>
        <dbReference type="EMBL" id="JAH80709.1"/>
    </source>
</evidence>